<organism evidence="1">
    <name type="scientific">Arundo donax</name>
    <name type="common">Giant reed</name>
    <name type="synonym">Donax arundinaceus</name>
    <dbReference type="NCBI Taxonomy" id="35708"/>
    <lineage>
        <taxon>Eukaryota</taxon>
        <taxon>Viridiplantae</taxon>
        <taxon>Streptophyta</taxon>
        <taxon>Embryophyta</taxon>
        <taxon>Tracheophyta</taxon>
        <taxon>Spermatophyta</taxon>
        <taxon>Magnoliopsida</taxon>
        <taxon>Liliopsida</taxon>
        <taxon>Poales</taxon>
        <taxon>Poaceae</taxon>
        <taxon>PACMAD clade</taxon>
        <taxon>Arundinoideae</taxon>
        <taxon>Arundineae</taxon>
        <taxon>Arundo</taxon>
    </lineage>
</organism>
<dbReference type="AlphaFoldDB" id="A0A0A9F607"/>
<proteinExistence type="predicted"/>
<accession>A0A0A9F607</accession>
<dbReference type="EMBL" id="GBRH01191292">
    <property type="protein sequence ID" value="JAE06604.1"/>
    <property type="molecule type" value="Transcribed_RNA"/>
</dbReference>
<reference evidence="1" key="2">
    <citation type="journal article" date="2015" name="Data Brief">
        <title>Shoot transcriptome of the giant reed, Arundo donax.</title>
        <authorList>
            <person name="Barrero R.A."/>
            <person name="Guerrero F.D."/>
            <person name="Moolhuijzen P."/>
            <person name="Goolsby J.A."/>
            <person name="Tidwell J."/>
            <person name="Bellgard S.E."/>
            <person name="Bellgard M.I."/>
        </authorList>
    </citation>
    <scope>NUCLEOTIDE SEQUENCE</scope>
    <source>
        <tissue evidence="1">Shoot tissue taken approximately 20 cm above the soil surface</tissue>
    </source>
</reference>
<sequence>MCTTCSHFIYLRRFGLHICLTHLCGIFVFCCPRV</sequence>
<reference evidence="1" key="1">
    <citation type="submission" date="2014-09" db="EMBL/GenBank/DDBJ databases">
        <authorList>
            <person name="Magalhaes I.L.F."/>
            <person name="Oliveira U."/>
            <person name="Santos F.R."/>
            <person name="Vidigal T.H.D.A."/>
            <person name="Brescovit A.D."/>
            <person name="Santos A.J."/>
        </authorList>
    </citation>
    <scope>NUCLEOTIDE SEQUENCE</scope>
    <source>
        <tissue evidence="1">Shoot tissue taken approximately 20 cm above the soil surface</tissue>
    </source>
</reference>
<evidence type="ECO:0000313" key="1">
    <source>
        <dbReference type="EMBL" id="JAE06604.1"/>
    </source>
</evidence>
<protein>
    <submittedName>
        <fullName evidence="1">Uncharacterized protein</fullName>
    </submittedName>
</protein>
<name>A0A0A9F607_ARUDO</name>